<proteinExistence type="predicted"/>
<dbReference type="Gene3D" id="1.10.155.10">
    <property type="entry name" value="Chemotaxis receptor methyltransferase CheR, N-terminal domain"/>
    <property type="match status" value="1"/>
</dbReference>
<organism evidence="7 8">
    <name type="scientific">Occallatibacter riparius</name>
    <dbReference type="NCBI Taxonomy" id="1002689"/>
    <lineage>
        <taxon>Bacteria</taxon>
        <taxon>Pseudomonadati</taxon>
        <taxon>Acidobacteriota</taxon>
        <taxon>Terriglobia</taxon>
        <taxon>Terriglobales</taxon>
        <taxon>Acidobacteriaceae</taxon>
        <taxon>Occallatibacter</taxon>
    </lineage>
</organism>
<evidence type="ECO:0000256" key="2">
    <source>
        <dbReference type="ARBA" id="ARBA00012534"/>
    </source>
</evidence>
<evidence type="ECO:0000256" key="1">
    <source>
        <dbReference type="ARBA" id="ARBA00001541"/>
    </source>
</evidence>
<dbReference type="GO" id="GO:0008983">
    <property type="term" value="F:protein-glutamate O-methyltransferase activity"/>
    <property type="evidence" value="ECO:0007669"/>
    <property type="project" value="UniProtKB-EC"/>
</dbReference>
<dbReference type="EC" id="2.1.1.80" evidence="2"/>
<dbReference type="PROSITE" id="PS50123">
    <property type="entry name" value="CHER"/>
    <property type="match status" value="1"/>
</dbReference>
<dbReference type="PANTHER" id="PTHR24422">
    <property type="entry name" value="CHEMOTAXIS PROTEIN METHYLTRANSFERASE"/>
    <property type="match status" value="1"/>
</dbReference>
<keyword evidence="5" id="KW-0949">S-adenosyl-L-methionine</keyword>
<dbReference type="SMART" id="SM00138">
    <property type="entry name" value="MeTrc"/>
    <property type="match status" value="1"/>
</dbReference>
<dbReference type="PANTHER" id="PTHR24422:SF26">
    <property type="entry name" value="CHEMOTAXIS PROTEIN METHYLTRANSFERASE"/>
    <property type="match status" value="1"/>
</dbReference>
<dbReference type="InterPro" id="IPR022641">
    <property type="entry name" value="CheR_N"/>
</dbReference>
<dbReference type="Pfam" id="PF01739">
    <property type="entry name" value="CheR"/>
    <property type="match status" value="1"/>
</dbReference>
<evidence type="ECO:0000256" key="4">
    <source>
        <dbReference type="ARBA" id="ARBA00022679"/>
    </source>
</evidence>
<dbReference type="Pfam" id="PF03705">
    <property type="entry name" value="CheR_N"/>
    <property type="match status" value="1"/>
</dbReference>
<dbReference type="RefSeq" id="WP_260791638.1">
    <property type="nucleotide sequence ID" value="NZ_CP093313.1"/>
</dbReference>
<dbReference type="EMBL" id="CP093313">
    <property type="protein sequence ID" value="UWZ82454.1"/>
    <property type="molecule type" value="Genomic_DNA"/>
</dbReference>
<evidence type="ECO:0000259" key="6">
    <source>
        <dbReference type="PROSITE" id="PS50123"/>
    </source>
</evidence>
<dbReference type="KEGG" id="orp:MOP44_17975"/>
<accession>A0A9J7BNG6</accession>
<dbReference type="InterPro" id="IPR029063">
    <property type="entry name" value="SAM-dependent_MTases_sf"/>
</dbReference>
<dbReference type="SUPFAM" id="SSF47757">
    <property type="entry name" value="Chemotaxis receptor methyltransferase CheR, N-terminal domain"/>
    <property type="match status" value="1"/>
</dbReference>
<keyword evidence="8" id="KW-1185">Reference proteome</keyword>
<protein>
    <recommendedName>
        <fullName evidence="2">protein-glutamate O-methyltransferase</fullName>
        <ecNumber evidence="2">2.1.1.80</ecNumber>
    </recommendedName>
</protein>
<dbReference type="PIRSF" id="PIRSF000410">
    <property type="entry name" value="CheR"/>
    <property type="match status" value="1"/>
</dbReference>
<evidence type="ECO:0000256" key="5">
    <source>
        <dbReference type="ARBA" id="ARBA00022691"/>
    </source>
</evidence>
<dbReference type="PRINTS" id="PR00996">
    <property type="entry name" value="CHERMTFRASE"/>
</dbReference>
<keyword evidence="4" id="KW-0808">Transferase</keyword>
<dbReference type="InterPro" id="IPR000780">
    <property type="entry name" value="CheR_MeTrfase"/>
</dbReference>
<dbReference type="InterPro" id="IPR050903">
    <property type="entry name" value="Bact_Chemotaxis_MeTrfase"/>
</dbReference>
<reference evidence="7" key="1">
    <citation type="submission" date="2021-04" db="EMBL/GenBank/DDBJ databases">
        <title>Phylogenetic analysis of Acidobacteriaceae.</title>
        <authorList>
            <person name="Qiu L."/>
            <person name="Zhang Q."/>
        </authorList>
    </citation>
    <scope>NUCLEOTIDE SEQUENCE</scope>
    <source>
        <strain evidence="7">DSM 25168</strain>
    </source>
</reference>
<dbReference type="Gene3D" id="3.40.50.150">
    <property type="entry name" value="Vaccinia Virus protein VP39"/>
    <property type="match status" value="1"/>
</dbReference>
<dbReference type="AlphaFoldDB" id="A0A9J7BNG6"/>
<dbReference type="InterPro" id="IPR026024">
    <property type="entry name" value="Chemotaxis_MeTrfase_CheR"/>
</dbReference>
<gene>
    <name evidence="7" type="ORF">MOP44_17975</name>
</gene>
<dbReference type="GO" id="GO:0032259">
    <property type="term" value="P:methylation"/>
    <property type="evidence" value="ECO:0007669"/>
    <property type="project" value="UniProtKB-KW"/>
</dbReference>
<evidence type="ECO:0000256" key="3">
    <source>
        <dbReference type="ARBA" id="ARBA00022603"/>
    </source>
</evidence>
<dbReference type="Proteomes" id="UP001059380">
    <property type="component" value="Chromosome"/>
</dbReference>
<evidence type="ECO:0000313" key="8">
    <source>
        <dbReference type="Proteomes" id="UP001059380"/>
    </source>
</evidence>
<dbReference type="InterPro" id="IPR022642">
    <property type="entry name" value="CheR_C"/>
</dbReference>
<dbReference type="InterPro" id="IPR036804">
    <property type="entry name" value="CheR_N_sf"/>
</dbReference>
<comment type="catalytic activity">
    <reaction evidence="1">
        <text>L-glutamyl-[protein] + S-adenosyl-L-methionine = [protein]-L-glutamate 5-O-methyl ester + S-adenosyl-L-homocysteine</text>
        <dbReference type="Rhea" id="RHEA:24452"/>
        <dbReference type="Rhea" id="RHEA-COMP:10208"/>
        <dbReference type="Rhea" id="RHEA-COMP:10311"/>
        <dbReference type="ChEBI" id="CHEBI:29973"/>
        <dbReference type="ChEBI" id="CHEBI:57856"/>
        <dbReference type="ChEBI" id="CHEBI:59789"/>
        <dbReference type="ChEBI" id="CHEBI:82795"/>
        <dbReference type="EC" id="2.1.1.80"/>
    </reaction>
</comment>
<keyword evidence="3" id="KW-0489">Methyltransferase</keyword>
<name>A0A9J7BNG6_9BACT</name>
<feature type="domain" description="CheR-type methyltransferase" evidence="6">
    <location>
        <begin position="1"/>
        <end position="283"/>
    </location>
</feature>
<evidence type="ECO:0000313" key="7">
    <source>
        <dbReference type="EMBL" id="UWZ82454.1"/>
    </source>
</evidence>
<sequence length="283" mass="32843">MHNRDESISTTDFSRLCQLIYEEAGIVLGSQKKTMLEGRLRRRLKALEIHSYRAYCDYLFSDRGQREELVHLVDVVTTNKTDFFREPAHFEFLTSQALPEWAAQESNRRPFLIWSAGCSTGEEPYTLAMVLSEYARAHSGFSFRILATDISTVVLEKAAGGIYSTETVRPVPHALRVRYFMRGREPGSTRVRVVPELRRTIEFRRLNFMDSSYDIQIKADAIFCRNVIIYFDRPTQQSILTKLTQHLRPESYLFMGHSETLHELDLPVDPVAPALYRRLHGRF</sequence>
<dbReference type="SUPFAM" id="SSF53335">
    <property type="entry name" value="S-adenosyl-L-methionine-dependent methyltransferases"/>
    <property type="match status" value="1"/>
</dbReference>